<reference evidence="1" key="1">
    <citation type="journal article" date="2023" name="Insect Mol. Biol.">
        <title>Genome sequencing provides insights into the evolution of gene families encoding plant cell wall-degrading enzymes in longhorned beetles.</title>
        <authorList>
            <person name="Shin N.R."/>
            <person name="Okamura Y."/>
            <person name="Kirsch R."/>
            <person name="Pauchet Y."/>
        </authorList>
    </citation>
    <scope>NUCLEOTIDE SEQUENCE</scope>
    <source>
        <strain evidence="1">AMC_N1</strain>
    </source>
</reference>
<dbReference type="AlphaFoldDB" id="A0AAV8YLN3"/>
<evidence type="ECO:0000313" key="1">
    <source>
        <dbReference type="EMBL" id="KAJ8952695.1"/>
    </source>
</evidence>
<dbReference type="EMBL" id="JAPWTK010000065">
    <property type="protein sequence ID" value="KAJ8952695.1"/>
    <property type="molecule type" value="Genomic_DNA"/>
</dbReference>
<dbReference type="Proteomes" id="UP001162162">
    <property type="component" value="Unassembled WGS sequence"/>
</dbReference>
<dbReference type="Gene3D" id="1.20.58.2170">
    <property type="match status" value="1"/>
</dbReference>
<sequence length="75" mass="8688">MVLGISYEKLDFVDSEYNDINRAISKKYKNNKKFPSYIEMEEFIKKIVAEHNLDLSEAAIKSESPIPCSQSQEEI</sequence>
<accession>A0AAV8YLN3</accession>
<keyword evidence="2" id="KW-1185">Reference proteome</keyword>
<name>A0AAV8YLN3_9CUCU</name>
<organism evidence="1 2">
    <name type="scientific">Aromia moschata</name>
    <dbReference type="NCBI Taxonomy" id="1265417"/>
    <lineage>
        <taxon>Eukaryota</taxon>
        <taxon>Metazoa</taxon>
        <taxon>Ecdysozoa</taxon>
        <taxon>Arthropoda</taxon>
        <taxon>Hexapoda</taxon>
        <taxon>Insecta</taxon>
        <taxon>Pterygota</taxon>
        <taxon>Neoptera</taxon>
        <taxon>Endopterygota</taxon>
        <taxon>Coleoptera</taxon>
        <taxon>Polyphaga</taxon>
        <taxon>Cucujiformia</taxon>
        <taxon>Chrysomeloidea</taxon>
        <taxon>Cerambycidae</taxon>
        <taxon>Cerambycinae</taxon>
        <taxon>Callichromatini</taxon>
        <taxon>Aromia</taxon>
    </lineage>
</organism>
<protein>
    <submittedName>
        <fullName evidence="1">Uncharacterized protein</fullName>
    </submittedName>
</protein>
<dbReference type="InterPro" id="IPR046426">
    <property type="entry name" value="DAXX_histone-bd_sf"/>
</dbReference>
<dbReference type="GO" id="GO:0042393">
    <property type="term" value="F:histone binding"/>
    <property type="evidence" value="ECO:0007669"/>
    <property type="project" value="InterPro"/>
</dbReference>
<comment type="caution">
    <text evidence="1">The sequence shown here is derived from an EMBL/GenBank/DDBJ whole genome shotgun (WGS) entry which is preliminary data.</text>
</comment>
<proteinExistence type="predicted"/>
<gene>
    <name evidence="1" type="ORF">NQ318_021011</name>
</gene>
<evidence type="ECO:0000313" key="2">
    <source>
        <dbReference type="Proteomes" id="UP001162162"/>
    </source>
</evidence>